<dbReference type="InterPro" id="IPR016699">
    <property type="entry name" value="Acid_ceramidase-like"/>
</dbReference>
<dbReference type="OMA" id="GIRCMDK"/>
<evidence type="ECO:0000256" key="2">
    <source>
        <dbReference type="ARBA" id="ARBA00005730"/>
    </source>
</evidence>
<keyword evidence="3 11" id="KW-0732">Signal</keyword>
<feature type="active site" description="Nucleophile" evidence="10">
    <location>
        <position position="123"/>
    </location>
</feature>
<dbReference type="GO" id="GO:0017064">
    <property type="term" value="F:fatty acid amide hydrolase activity"/>
    <property type="evidence" value="ECO:0007669"/>
    <property type="project" value="InterPro"/>
</dbReference>
<dbReference type="KEGG" id="tet:TTHERM_00213580"/>
<evidence type="ECO:0000256" key="11">
    <source>
        <dbReference type="SAM" id="SignalP"/>
    </source>
</evidence>
<dbReference type="Pfam" id="PF15508">
    <property type="entry name" value="NAAA-beta"/>
    <property type="match status" value="1"/>
</dbReference>
<dbReference type="InParanoid" id="Q22N77"/>
<feature type="domain" description="Choloylglycine hydrolase/NAAA C-terminal" evidence="12">
    <location>
        <begin position="123"/>
        <end position="318"/>
    </location>
</feature>
<comment type="subunit">
    <text evidence="7">Heterodimer of an alpha and a beta subunit, produced by autocatalytic cleavage.</text>
</comment>
<dbReference type="GeneID" id="7829059"/>
<dbReference type="PANTHER" id="PTHR28583">
    <property type="entry name" value="ACID AMIDASE"/>
    <property type="match status" value="1"/>
</dbReference>
<dbReference type="PIRSF" id="PIRSF017632">
    <property type="entry name" value="Acid_ceramidase-like"/>
    <property type="match status" value="1"/>
</dbReference>
<dbReference type="CDD" id="cd01903">
    <property type="entry name" value="Ntn_AC_NAAA"/>
    <property type="match status" value="1"/>
</dbReference>
<protein>
    <recommendedName>
        <fullName evidence="9">N-acylethanolamine-hydrolyzing acid amidase</fullName>
        <ecNumber evidence="8">3.5.1.60</ecNumber>
    </recommendedName>
</protein>
<proteinExistence type="inferred from homology"/>
<feature type="domain" description="Acid ceramidase N-terminal" evidence="13">
    <location>
        <begin position="28"/>
        <end position="86"/>
    </location>
</feature>
<dbReference type="Gene3D" id="3.60.60.10">
    <property type="entry name" value="Penicillin V Acylase, Chain A"/>
    <property type="match status" value="1"/>
</dbReference>
<accession>Q22N77</accession>
<dbReference type="Pfam" id="PF02275">
    <property type="entry name" value="CBAH"/>
    <property type="match status" value="1"/>
</dbReference>
<dbReference type="EMBL" id="GG662857">
    <property type="protein sequence ID" value="EAR86908.1"/>
    <property type="molecule type" value="Genomic_DNA"/>
</dbReference>
<dbReference type="PANTHER" id="PTHR28583:SF4">
    <property type="entry name" value="N-ACYLETHANOLAMINE-HYDROLYZING ACID AMIDASE"/>
    <property type="match status" value="1"/>
</dbReference>
<sequence>MKFVFFLSAFLVLGSSIMIPHIGPATGKPLPIYNVDIDAPLRDQWAPILKDFKAPFAKFIHDFRAILPLPDSFYSFVGKYAKHGFKFQRYVEEIEIFSELLEADFNILFTLNLLYEIQSGKACTSIVFRDENGRIIHGRNWDFEFWSELAHISFQINYHKNGQLFYQAQAIAGAVFFFTAQKPGKFAVSINARHTKTFLTNIYELLFTNNVPALYLVREFMETVDTYDEVVLKFKTTPTVDPVYYIVSGPGLYDGTIIEKDRDFVKQSFILTDETWFLVQTNYDRDIPDPKHDERRTPAEQRMTQYGQSLTEQGLLDDVLSIFPNFNIATISSTLMSTQTGYFNNTVWY</sequence>
<evidence type="ECO:0000256" key="4">
    <source>
        <dbReference type="ARBA" id="ARBA00022801"/>
    </source>
</evidence>
<reference evidence="15" key="1">
    <citation type="journal article" date="2006" name="PLoS Biol.">
        <title>Macronuclear genome sequence of the ciliate Tetrahymena thermophila, a model eukaryote.</title>
        <authorList>
            <person name="Eisen J.A."/>
            <person name="Coyne R.S."/>
            <person name="Wu M."/>
            <person name="Wu D."/>
            <person name="Thiagarajan M."/>
            <person name="Wortman J.R."/>
            <person name="Badger J.H."/>
            <person name="Ren Q."/>
            <person name="Amedeo P."/>
            <person name="Jones K.M."/>
            <person name="Tallon L.J."/>
            <person name="Delcher A.L."/>
            <person name="Salzberg S.L."/>
            <person name="Silva J.C."/>
            <person name="Haas B.J."/>
            <person name="Majoros W.H."/>
            <person name="Farzad M."/>
            <person name="Carlton J.M."/>
            <person name="Smith R.K. Jr."/>
            <person name="Garg J."/>
            <person name="Pearlman R.E."/>
            <person name="Karrer K.M."/>
            <person name="Sun L."/>
            <person name="Manning G."/>
            <person name="Elde N.C."/>
            <person name="Turkewitz A.P."/>
            <person name="Asai D.J."/>
            <person name="Wilkes D.E."/>
            <person name="Wang Y."/>
            <person name="Cai H."/>
            <person name="Collins K."/>
            <person name="Stewart B.A."/>
            <person name="Lee S.R."/>
            <person name="Wilamowska K."/>
            <person name="Weinberg Z."/>
            <person name="Ruzzo W.L."/>
            <person name="Wloga D."/>
            <person name="Gaertig J."/>
            <person name="Frankel J."/>
            <person name="Tsao C.-C."/>
            <person name="Gorovsky M.A."/>
            <person name="Keeling P.J."/>
            <person name="Waller R.F."/>
            <person name="Patron N.J."/>
            <person name="Cherry J.M."/>
            <person name="Stover N.A."/>
            <person name="Krieger C.J."/>
            <person name="del Toro C."/>
            <person name="Ryder H.F."/>
            <person name="Williamson S.C."/>
            <person name="Barbeau R.A."/>
            <person name="Hamilton E.P."/>
            <person name="Orias E."/>
        </authorList>
    </citation>
    <scope>NUCLEOTIDE SEQUENCE [LARGE SCALE GENOMIC DNA]</scope>
    <source>
        <strain evidence="15">SB210</strain>
    </source>
</reference>
<evidence type="ECO:0000256" key="1">
    <source>
        <dbReference type="ARBA" id="ARBA00004872"/>
    </source>
</evidence>
<evidence type="ECO:0000313" key="14">
    <source>
        <dbReference type="EMBL" id="EAR86908.1"/>
    </source>
</evidence>
<dbReference type="InterPro" id="IPR029130">
    <property type="entry name" value="Acid_ceramidase_N"/>
</dbReference>
<dbReference type="HOGENOM" id="CLU_054401_0_0_1"/>
<evidence type="ECO:0000256" key="10">
    <source>
        <dbReference type="PIRSR" id="PIRSR017632-1"/>
    </source>
</evidence>
<dbReference type="STRING" id="312017.Q22N77"/>
<keyword evidence="5" id="KW-0443">Lipid metabolism</keyword>
<comment type="pathway">
    <text evidence="1">Lipid metabolism; fatty acid metabolism.</text>
</comment>
<evidence type="ECO:0000256" key="5">
    <source>
        <dbReference type="ARBA" id="ARBA00023098"/>
    </source>
</evidence>
<dbReference type="RefSeq" id="XP_001007153.1">
    <property type="nucleotide sequence ID" value="XM_001007153.1"/>
</dbReference>
<dbReference type="GO" id="GO:0006631">
    <property type="term" value="P:fatty acid metabolic process"/>
    <property type="evidence" value="ECO:0007669"/>
    <property type="project" value="InterPro"/>
</dbReference>
<dbReference type="eggNOG" id="ENOG502RT09">
    <property type="taxonomic scope" value="Eukaryota"/>
</dbReference>
<dbReference type="GO" id="GO:0047412">
    <property type="term" value="F:N-(long-chain-acyl)ethanolamine deacylase activity"/>
    <property type="evidence" value="ECO:0007669"/>
    <property type="project" value="UniProtKB-EC"/>
</dbReference>
<evidence type="ECO:0000256" key="8">
    <source>
        <dbReference type="ARBA" id="ARBA00039046"/>
    </source>
</evidence>
<comment type="similarity">
    <text evidence="2">Belongs to the acid ceramidase family.</text>
</comment>
<evidence type="ECO:0000256" key="7">
    <source>
        <dbReference type="ARBA" id="ARBA00038527"/>
    </source>
</evidence>
<evidence type="ECO:0000259" key="13">
    <source>
        <dbReference type="Pfam" id="PF15508"/>
    </source>
</evidence>
<dbReference type="GO" id="GO:0005764">
    <property type="term" value="C:lysosome"/>
    <property type="evidence" value="ECO:0007669"/>
    <property type="project" value="InterPro"/>
</dbReference>
<evidence type="ECO:0000259" key="12">
    <source>
        <dbReference type="Pfam" id="PF02275"/>
    </source>
</evidence>
<evidence type="ECO:0000313" key="15">
    <source>
        <dbReference type="Proteomes" id="UP000009168"/>
    </source>
</evidence>
<dbReference type="OrthoDB" id="5273684at2759"/>
<keyword evidence="6" id="KW-0325">Glycoprotein</keyword>
<feature type="chain" id="PRO_5004201136" description="N-acylethanolamine-hydrolyzing acid amidase" evidence="11">
    <location>
        <begin position="17"/>
        <end position="349"/>
    </location>
</feature>
<dbReference type="Proteomes" id="UP000009168">
    <property type="component" value="Unassembled WGS sequence"/>
</dbReference>
<keyword evidence="4 14" id="KW-0378">Hydrolase</keyword>
<keyword evidence="15" id="KW-1185">Reference proteome</keyword>
<feature type="signal peptide" evidence="11">
    <location>
        <begin position="1"/>
        <end position="16"/>
    </location>
</feature>
<evidence type="ECO:0000256" key="6">
    <source>
        <dbReference type="ARBA" id="ARBA00023180"/>
    </source>
</evidence>
<name>Q22N77_TETTS</name>
<gene>
    <name evidence="14" type="ORF">TTHERM_00213580</name>
</gene>
<dbReference type="EC" id="3.5.1.60" evidence="8"/>
<dbReference type="AlphaFoldDB" id="Q22N77"/>
<organism evidence="14 15">
    <name type="scientific">Tetrahymena thermophila (strain SB210)</name>
    <dbReference type="NCBI Taxonomy" id="312017"/>
    <lineage>
        <taxon>Eukaryota</taxon>
        <taxon>Sar</taxon>
        <taxon>Alveolata</taxon>
        <taxon>Ciliophora</taxon>
        <taxon>Intramacronucleata</taxon>
        <taxon>Oligohymenophorea</taxon>
        <taxon>Hymenostomatida</taxon>
        <taxon>Tetrahymenina</taxon>
        <taxon>Tetrahymenidae</taxon>
        <taxon>Tetrahymena</taxon>
    </lineage>
</organism>
<evidence type="ECO:0000256" key="9">
    <source>
        <dbReference type="ARBA" id="ARBA00040404"/>
    </source>
</evidence>
<evidence type="ECO:0000256" key="3">
    <source>
        <dbReference type="ARBA" id="ARBA00022729"/>
    </source>
</evidence>
<dbReference type="InterPro" id="IPR029132">
    <property type="entry name" value="CBAH/NAAA_C"/>
</dbReference>